<sequence>MSLTIDPRPTARAAGPTADEFAERALGALAGWAESMAMHLGVRLGWYAELAAHGPSTADELANRTHTSARYAREWLEQQAVTGVLSVAEPAEGAGTRDVGAAGRRFAIAPGVAEALTDERSLAYIGPLPRMLAAVGVQMPALVEAYRTGGGVSWDELGDDARHAQADANRPWYDRLPEVFAGVERLDRVLSRPSSRVADVGMGAGWSSIALASAYPDLRVDGFDVDAPSVGLARANAEAAGVSDRVRFHLAGGDSIERLGPFDAAFAFECLHDMPRPVEVLRAMRGAVRDDGPVVVMDEAVGDGFAVPGADLDALMYAFSLFVCLPDSMSHPGSVATGTVMRPDTLREYAREAGFDGLDVLPIEGFGFWRFYELTRAA</sequence>
<dbReference type="GO" id="GO:0032259">
    <property type="term" value="P:methylation"/>
    <property type="evidence" value="ECO:0007669"/>
    <property type="project" value="UniProtKB-KW"/>
</dbReference>
<reference evidence="3 4" key="1">
    <citation type="submission" date="2019-01" db="EMBL/GenBank/DDBJ databases">
        <title>Genome sequencing of strain FW100M-8.</title>
        <authorList>
            <person name="Heo J."/>
            <person name="Kim S.-J."/>
            <person name="Kim J.-S."/>
            <person name="Hong S.-B."/>
            <person name="Kwon S.-W."/>
        </authorList>
    </citation>
    <scope>NUCLEOTIDE SEQUENCE [LARGE SCALE GENOMIC DNA]</scope>
    <source>
        <strain evidence="3 4">FW100M-8</strain>
    </source>
</reference>
<feature type="domain" description="Methyltransferase" evidence="1">
    <location>
        <begin position="197"/>
        <end position="292"/>
    </location>
</feature>
<evidence type="ECO:0000259" key="1">
    <source>
        <dbReference type="Pfam" id="PF13649"/>
    </source>
</evidence>
<feature type="domain" description="S-adenosylmethionine-dependent methyltransferase Rv2258c-like winged HTH" evidence="2">
    <location>
        <begin position="35"/>
        <end position="85"/>
    </location>
</feature>
<keyword evidence="4" id="KW-1185">Reference proteome</keyword>
<name>A0A4P6FBL2_9MICO</name>
<accession>A0A4P6FBL2</accession>
<dbReference type="InterPro" id="IPR036388">
    <property type="entry name" value="WH-like_DNA-bd_sf"/>
</dbReference>
<dbReference type="PANTHER" id="PTHR45128">
    <property type="entry name" value="METHYLTRANSFERASE TYPE 11"/>
    <property type="match status" value="1"/>
</dbReference>
<gene>
    <name evidence="3" type="ORF">ET445_02135</name>
</gene>
<dbReference type="InterPro" id="IPR041698">
    <property type="entry name" value="Methyltransf_25"/>
</dbReference>
<keyword evidence="3" id="KW-0808">Transferase</keyword>
<dbReference type="RefSeq" id="WP_129188409.1">
    <property type="nucleotide sequence ID" value="NZ_CP035491.1"/>
</dbReference>
<dbReference type="InterPro" id="IPR029063">
    <property type="entry name" value="SAM-dependent_MTases_sf"/>
</dbReference>
<protein>
    <submittedName>
        <fullName evidence="3">Class I SAM-dependent methyltransferase</fullName>
    </submittedName>
</protein>
<evidence type="ECO:0000313" key="3">
    <source>
        <dbReference type="EMBL" id="QAY72313.1"/>
    </source>
</evidence>
<dbReference type="InterPro" id="IPR053173">
    <property type="entry name" value="SAM-binding_MTase"/>
</dbReference>
<dbReference type="Proteomes" id="UP000291259">
    <property type="component" value="Chromosome"/>
</dbReference>
<dbReference type="SUPFAM" id="SSF53335">
    <property type="entry name" value="S-adenosyl-L-methionine-dependent methyltransferases"/>
    <property type="match status" value="1"/>
</dbReference>
<dbReference type="InterPro" id="IPR036390">
    <property type="entry name" value="WH_DNA-bd_sf"/>
</dbReference>
<dbReference type="Pfam" id="PF13649">
    <property type="entry name" value="Methyltransf_25"/>
    <property type="match status" value="1"/>
</dbReference>
<dbReference type="CDD" id="cd02440">
    <property type="entry name" value="AdoMet_MTases"/>
    <property type="match status" value="1"/>
</dbReference>
<dbReference type="SUPFAM" id="SSF46785">
    <property type="entry name" value="Winged helix' DNA-binding domain"/>
    <property type="match status" value="1"/>
</dbReference>
<dbReference type="Gene3D" id="1.10.10.10">
    <property type="entry name" value="Winged helix-like DNA-binding domain superfamily/Winged helix DNA-binding domain"/>
    <property type="match status" value="1"/>
</dbReference>
<evidence type="ECO:0000259" key="2">
    <source>
        <dbReference type="Pfam" id="PF21320"/>
    </source>
</evidence>
<dbReference type="OrthoDB" id="9801363at2"/>
<dbReference type="Gene3D" id="3.40.50.150">
    <property type="entry name" value="Vaccinia Virus protein VP39"/>
    <property type="match status" value="1"/>
</dbReference>
<dbReference type="KEGG" id="agf:ET445_02135"/>
<proteinExistence type="predicted"/>
<dbReference type="EMBL" id="CP035491">
    <property type="protein sequence ID" value="QAY72313.1"/>
    <property type="molecule type" value="Genomic_DNA"/>
</dbReference>
<dbReference type="AlphaFoldDB" id="A0A4P6FBL2"/>
<keyword evidence="3" id="KW-0489">Methyltransferase</keyword>
<dbReference type="InterPro" id="IPR048711">
    <property type="entry name" value="WHD_Rv2258c"/>
</dbReference>
<organism evidence="3 4">
    <name type="scientific">Agromyces protaetiae</name>
    <dbReference type="NCBI Taxonomy" id="2509455"/>
    <lineage>
        <taxon>Bacteria</taxon>
        <taxon>Bacillati</taxon>
        <taxon>Actinomycetota</taxon>
        <taxon>Actinomycetes</taxon>
        <taxon>Micrococcales</taxon>
        <taxon>Microbacteriaceae</taxon>
        <taxon>Agromyces</taxon>
    </lineage>
</organism>
<dbReference type="Pfam" id="PF21320">
    <property type="entry name" value="WHD_Rv2258c"/>
    <property type="match status" value="1"/>
</dbReference>
<dbReference type="GO" id="GO:0008168">
    <property type="term" value="F:methyltransferase activity"/>
    <property type="evidence" value="ECO:0007669"/>
    <property type="project" value="UniProtKB-KW"/>
</dbReference>
<evidence type="ECO:0000313" key="4">
    <source>
        <dbReference type="Proteomes" id="UP000291259"/>
    </source>
</evidence>
<dbReference type="PANTHER" id="PTHR45128:SF2">
    <property type="entry name" value="METHYLTRANSFERASE DOMAIN-CONTAINING PROTEIN"/>
    <property type="match status" value="1"/>
</dbReference>